<keyword evidence="3" id="KW-1133">Transmembrane helix</keyword>
<protein>
    <submittedName>
        <fullName evidence="5">DMT family transporter</fullName>
    </submittedName>
</protein>
<dbReference type="EMBL" id="VAVZ01000004">
    <property type="protein sequence ID" value="TLP99670.1"/>
    <property type="molecule type" value="Genomic_DNA"/>
</dbReference>
<dbReference type="Pfam" id="PF00892">
    <property type="entry name" value="EamA"/>
    <property type="match status" value="1"/>
</dbReference>
<dbReference type="AlphaFoldDB" id="A0A5R9BID0"/>
<dbReference type="SUPFAM" id="SSF103481">
    <property type="entry name" value="Multidrug resistance efflux transporter EmrE"/>
    <property type="match status" value="1"/>
</dbReference>
<evidence type="ECO:0000256" key="2">
    <source>
        <dbReference type="SAM" id="MobiDB-lite"/>
    </source>
</evidence>
<dbReference type="OrthoDB" id="9784288at2"/>
<dbReference type="GO" id="GO:0016020">
    <property type="term" value="C:membrane"/>
    <property type="evidence" value="ECO:0007669"/>
    <property type="project" value="InterPro"/>
</dbReference>
<feature type="non-terminal residue" evidence="5">
    <location>
        <position position="1"/>
    </location>
</feature>
<reference evidence="5 6" key="1">
    <citation type="submission" date="2019-05" db="EMBL/GenBank/DDBJ databases">
        <title>Nesterenkonia sp. GY074 isolated from the Southern Atlantic Ocean.</title>
        <authorList>
            <person name="Zhang G."/>
        </authorList>
    </citation>
    <scope>NUCLEOTIDE SEQUENCE [LARGE SCALE GENOMIC DNA]</scope>
    <source>
        <strain evidence="5 6">GY074</strain>
    </source>
</reference>
<name>A0A5R9BID0_9MICC</name>
<keyword evidence="3" id="KW-0472">Membrane</keyword>
<dbReference type="RefSeq" id="WP_138251857.1">
    <property type="nucleotide sequence ID" value="NZ_VAVZ01000004.1"/>
</dbReference>
<sequence length="89" mass="9209">FLGFFAWYRGLGIGPVSTVSQVQLVQPIMSLTWAAVLIGETVTSVTVIGAGVVISCAAVAVNSRMSQIPAGKTPAGRPAAVHRSATKRK</sequence>
<comment type="similarity">
    <text evidence="1">Belongs to the EamA transporter family.</text>
</comment>
<dbReference type="Proteomes" id="UP000310458">
    <property type="component" value="Unassembled WGS sequence"/>
</dbReference>
<evidence type="ECO:0000256" key="1">
    <source>
        <dbReference type="ARBA" id="ARBA00007362"/>
    </source>
</evidence>
<feature type="region of interest" description="Disordered" evidence="2">
    <location>
        <begin position="68"/>
        <end position="89"/>
    </location>
</feature>
<keyword evidence="3" id="KW-0812">Transmembrane</keyword>
<feature type="domain" description="EamA" evidence="4">
    <location>
        <begin position="1"/>
        <end position="58"/>
    </location>
</feature>
<organism evidence="5 6">
    <name type="scientific">Nesterenkonia salmonea</name>
    <dbReference type="NCBI Taxonomy" id="1804987"/>
    <lineage>
        <taxon>Bacteria</taxon>
        <taxon>Bacillati</taxon>
        <taxon>Actinomycetota</taxon>
        <taxon>Actinomycetes</taxon>
        <taxon>Micrococcales</taxon>
        <taxon>Micrococcaceae</taxon>
        <taxon>Nesterenkonia</taxon>
    </lineage>
</organism>
<dbReference type="InterPro" id="IPR000620">
    <property type="entry name" value="EamA_dom"/>
</dbReference>
<gene>
    <name evidence="5" type="ORF">FEF26_01930</name>
</gene>
<evidence type="ECO:0000313" key="5">
    <source>
        <dbReference type="EMBL" id="TLP99670.1"/>
    </source>
</evidence>
<evidence type="ECO:0000256" key="3">
    <source>
        <dbReference type="SAM" id="Phobius"/>
    </source>
</evidence>
<evidence type="ECO:0000259" key="4">
    <source>
        <dbReference type="Pfam" id="PF00892"/>
    </source>
</evidence>
<evidence type="ECO:0000313" key="6">
    <source>
        <dbReference type="Proteomes" id="UP000310458"/>
    </source>
</evidence>
<proteinExistence type="inferred from homology"/>
<dbReference type="InterPro" id="IPR037185">
    <property type="entry name" value="EmrE-like"/>
</dbReference>
<accession>A0A5R9BID0</accession>
<keyword evidence="6" id="KW-1185">Reference proteome</keyword>
<feature type="transmembrane region" description="Helical" evidence="3">
    <location>
        <begin position="33"/>
        <end position="61"/>
    </location>
</feature>
<comment type="caution">
    <text evidence="5">The sequence shown here is derived from an EMBL/GenBank/DDBJ whole genome shotgun (WGS) entry which is preliminary data.</text>
</comment>